<evidence type="ECO:0000313" key="3">
    <source>
        <dbReference type="Proteomes" id="UP000321248"/>
    </source>
</evidence>
<feature type="chain" id="PRO_5023022786" evidence="1">
    <location>
        <begin position="24"/>
        <end position="108"/>
    </location>
</feature>
<proteinExistence type="predicted"/>
<organism evidence="2 3">
    <name type="scientific">Alkalisalibacterium limincola</name>
    <dbReference type="NCBI Taxonomy" id="2699169"/>
    <lineage>
        <taxon>Bacteria</taxon>
        <taxon>Pseudomonadati</taxon>
        <taxon>Pseudomonadota</taxon>
        <taxon>Gammaproteobacteria</taxon>
        <taxon>Lysobacterales</taxon>
        <taxon>Lysobacteraceae</taxon>
        <taxon>Alkalisalibacterium</taxon>
    </lineage>
</organism>
<dbReference type="Proteomes" id="UP000321248">
    <property type="component" value="Unassembled WGS sequence"/>
</dbReference>
<dbReference type="OrthoDB" id="5959530at2"/>
<dbReference type="EMBL" id="VRTS01000004">
    <property type="protein sequence ID" value="TXK62586.1"/>
    <property type="molecule type" value="Genomic_DNA"/>
</dbReference>
<evidence type="ECO:0000313" key="2">
    <source>
        <dbReference type="EMBL" id="TXK62586.1"/>
    </source>
</evidence>
<dbReference type="InterPro" id="IPR021732">
    <property type="entry name" value="DUF3301"/>
</dbReference>
<keyword evidence="3" id="KW-1185">Reference proteome</keyword>
<gene>
    <name evidence="2" type="ORF">FU658_07495</name>
</gene>
<dbReference type="Pfam" id="PF11743">
    <property type="entry name" value="DUF3301"/>
    <property type="match status" value="1"/>
</dbReference>
<accession>A0A5C8KSX6</accession>
<protein>
    <submittedName>
        <fullName evidence="2">DUF3301 domain-containing protein</fullName>
    </submittedName>
</protein>
<evidence type="ECO:0000256" key="1">
    <source>
        <dbReference type="SAM" id="SignalP"/>
    </source>
</evidence>
<sequence length="108" mass="11931">MNLFFAIALGLGLVSLLWTAARAAAEAAVVHGQRSCREAGVQWLDQSVHLTRMRLSRGRDGRLGVERHYRFEYSRGGSDRQAGRIVMHGRTLLSLTGPMPEPTLESPT</sequence>
<feature type="signal peptide" evidence="1">
    <location>
        <begin position="1"/>
        <end position="23"/>
    </location>
</feature>
<dbReference type="AlphaFoldDB" id="A0A5C8KSX6"/>
<dbReference type="RefSeq" id="WP_147891509.1">
    <property type="nucleotide sequence ID" value="NZ_VRTS01000004.1"/>
</dbReference>
<reference evidence="2 3" key="1">
    <citation type="submission" date="2019-08" db="EMBL/GenBank/DDBJ databases">
        <authorList>
            <person name="Karlyshev A.V."/>
        </authorList>
    </citation>
    <scope>NUCLEOTIDE SEQUENCE [LARGE SCALE GENOMIC DNA]</scope>
    <source>
        <strain evidence="2 3">Alg18-2.2</strain>
    </source>
</reference>
<keyword evidence="1" id="KW-0732">Signal</keyword>
<name>A0A5C8KSX6_9GAMM</name>
<comment type="caution">
    <text evidence="2">The sequence shown here is derived from an EMBL/GenBank/DDBJ whole genome shotgun (WGS) entry which is preliminary data.</text>
</comment>